<dbReference type="EMBL" id="APNK01000018">
    <property type="protein sequence ID" value="KEZ77049.1"/>
    <property type="molecule type" value="Genomic_DNA"/>
</dbReference>
<dbReference type="STRING" id="1304275.C41B8_12055"/>
<dbReference type="NCBIfam" id="TIGR00116">
    <property type="entry name" value="tsf"/>
    <property type="match status" value="1"/>
</dbReference>
<dbReference type="PROSITE" id="PS01126">
    <property type="entry name" value="EF_TS_1"/>
    <property type="match status" value="1"/>
</dbReference>
<dbReference type="Gene3D" id="1.10.8.10">
    <property type="entry name" value="DNA helicase RuvA subunit, C-terminal domain"/>
    <property type="match status" value="1"/>
</dbReference>
<dbReference type="FunFam" id="1.10.286.20:FF:000001">
    <property type="entry name" value="Elongation factor Ts"/>
    <property type="match status" value="1"/>
</dbReference>
<dbReference type="Gene3D" id="3.30.479.20">
    <property type="entry name" value="Elongation factor Ts, dimerisation domain"/>
    <property type="match status" value="2"/>
</dbReference>
<dbReference type="SUPFAM" id="SSF54713">
    <property type="entry name" value="Elongation factor Ts (EF-Ts), dimerisation domain"/>
    <property type="match status" value="2"/>
</dbReference>
<comment type="caution">
    <text evidence="8">The sequence shown here is derived from an EMBL/GenBank/DDBJ whole genome shotgun (WGS) entry which is preliminary data.</text>
</comment>
<dbReference type="InterPro" id="IPR009060">
    <property type="entry name" value="UBA-like_sf"/>
</dbReference>
<dbReference type="FunFam" id="1.10.8.10:FF:000001">
    <property type="entry name" value="Elongation factor Ts"/>
    <property type="match status" value="1"/>
</dbReference>
<organism evidence="8 9">
    <name type="scientific">Salinisphaera hydrothermalis (strain C41B8)</name>
    <dbReference type="NCBI Taxonomy" id="1304275"/>
    <lineage>
        <taxon>Bacteria</taxon>
        <taxon>Pseudomonadati</taxon>
        <taxon>Pseudomonadota</taxon>
        <taxon>Gammaproteobacteria</taxon>
        <taxon>Salinisphaerales</taxon>
        <taxon>Salinisphaeraceae</taxon>
        <taxon>Salinisphaera</taxon>
    </lineage>
</organism>
<dbReference type="GO" id="GO:0003746">
    <property type="term" value="F:translation elongation factor activity"/>
    <property type="evidence" value="ECO:0007669"/>
    <property type="project" value="UniProtKB-UniRule"/>
</dbReference>
<sequence length="293" mass="31710">MAISASLVKELRERTGAGMMECKKALQATDGDIDAAAENMRREGLAKADKKAGRVAAEGRIASATSADNTAAVLVEVNCETDFVGKNEEFIEFAEDVAKLVLEKEPADVEALGDMYLGGETVEDKRRALIAKLGEKITVRRFERVAAGEGRIDVYSHGARIASAVAVSGGDDELVRDLAMHVAASAPAHLSTEDVPEERRNAEKELLMAQARDSGKPEDIIEKMVEGRLKKFLGEITLMGQPFVKDPDYTVEKLVSERGAKIEAYARLEVGEGIEKKTEDFAAEVRAQAEKTA</sequence>
<dbReference type="AlphaFoldDB" id="A0A084IK15"/>
<dbReference type="PATRIC" id="fig|1304275.5.peg.2459"/>
<comment type="function">
    <text evidence="6">Associates with the EF-Tu.GDP complex and induces the exchange of GDP to GTP. It remains bound to the aminoacyl-tRNA.EF-Tu.GTP complex up to the GTP hydrolysis stage on the ribosome.</text>
</comment>
<dbReference type="PANTHER" id="PTHR11741">
    <property type="entry name" value="ELONGATION FACTOR TS"/>
    <property type="match status" value="1"/>
</dbReference>
<accession>A0A084IK15</accession>
<keyword evidence="9" id="KW-1185">Reference proteome</keyword>
<dbReference type="GO" id="GO:0005737">
    <property type="term" value="C:cytoplasm"/>
    <property type="evidence" value="ECO:0007669"/>
    <property type="project" value="UniProtKB-SubCell"/>
</dbReference>
<comment type="similarity">
    <text evidence="1 6">Belongs to the EF-Ts family.</text>
</comment>
<dbReference type="InterPro" id="IPR014039">
    <property type="entry name" value="Transl_elong_EFTs/EF1B_dimer"/>
</dbReference>
<evidence type="ECO:0000313" key="9">
    <source>
        <dbReference type="Proteomes" id="UP000028302"/>
    </source>
</evidence>
<evidence type="ECO:0000256" key="1">
    <source>
        <dbReference type="ARBA" id="ARBA00005532"/>
    </source>
</evidence>
<keyword evidence="4 6" id="KW-0251">Elongation factor</keyword>
<evidence type="ECO:0000313" key="8">
    <source>
        <dbReference type="EMBL" id="KEZ77049.1"/>
    </source>
</evidence>
<evidence type="ECO:0000256" key="3">
    <source>
        <dbReference type="ARBA" id="ARBA00022490"/>
    </source>
</evidence>
<dbReference type="OrthoDB" id="9808348at2"/>
<dbReference type="Proteomes" id="UP000028302">
    <property type="component" value="Unassembled WGS sequence"/>
</dbReference>
<proteinExistence type="inferred from homology"/>
<dbReference type="InterPro" id="IPR036402">
    <property type="entry name" value="EF-Ts_dimer_sf"/>
</dbReference>
<reference evidence="8 9" key="1">
    <citation type="submission" date="2013-03" db="EMBL/GenBank/DDBJ databases">
        <title>Salinisphaera hydrothermalis C41B8 Genome Sequencing.</title>
        <authorList>
            <person name="Li C."/>
            <person name="Lai Q."/>
            <person name="Shao Z."/>
        </authorList>
    </citation>
    <scope>NUCLEOTIDE SEQUENCE [LARGE SCALE GENOMIC DNA]</scope>
    <source>
        <strain evidence="8 9">C41B8</strain>
    </source>
</reference>
<dbReference type="PANTHER" id="PTHR11741:SF0">
    <property type="entry name" value="ELONGATION FACTOR TS, MITOCHONDRIAL"/>
    <property type="match status" value="1"/>
</dbReference>
<dbReference type="SUPFAM" id="SSF46934">
    <property type="entry name" value="UBA-like"/>
    <property type="match status" value="1"/>
</dbReference>
<dbReference type="HAMAP" id="MF_00050">
    <property type="entry name" value="EF_Ts"/>
    <property type="match status" value="1"/>
</dbReference>
<evidence type="ECO:0000259" key="7">
    <source>
        <dbReference type="Pfam" id="PF00889"/>
    </source>
</evidence>
<protein>
    <recommendedName>
        <fullName evidence="2 6">Elongation factor Ts</fullName>
        <shortName evidence="6">EF-Ts</shortName>
    </recommendedName>
</protein>
<dbReference type="Pfam" id="PF00889">
    <property type="entry name" value="EF_TS"/>
    <property type="match status" value="1"/>
</dbReference>
<feature type="domain" description="Translation elongation factor EFTs/EF1B dimerisation" evidence="7">
    <location>
        <begin position="72"/>
        <end position="272"/>
    </location>
</feature>
<name>A0A084IK15_SALHC</name>
<keyword evidence="3 6" id="KW-0963">Cytoplasm</keyword>
<evidence type="ECO:0000256" key="6">
    <source>
        <dbReference type="HAMAP-Rule" id="MF_00050"/>
    </source>
</evidence>
<dbReference type="CDD" id="cd14275">
    <property type="entry name" value="UBA_EF-Ts"/>
    <property type="match status" value="1"/>
</dbReference>
<keyword evidence="5 6" id="KW-0648">Protein biosynthesis</keyword>
<gene>
    <name evidence="6 8" type="primary">tsf</name>
    <name evidence="8" type="ORF">C41B8_12055</name>
</gene>
<dbReference type="Gene3D" id="1.10.286.20">
    <property type="match status" value="1"/>
</dbReference>
<dbReference type="RefSeq" id="WP_037338487.1">
    <property type="nucleotide sequence ID" value="NZ_APNK01000018.1"/>
</dbReference>
<dbReference type="InterPro" id="IPR001816">
    <property type="entry name" value="Transl_elong_EFTs/EF1B"/>
</dbReference>
<dbReference type="InterPro" id="IPR018101">
    <property type="entry name" value="Transl_elong_Ts_CS"/>
</dbReference>
<evidence type="ECO:0000256" key="5">
    <source>
        <dbReference type="ARBA" id="ARBA00022917"/>
    </source>
</evidence>
<evidence type="ECO:0000256" key="2">
    <source>
        <dbReference type="ARBA" id="ARBA00016956"/>
    </source>
</evidence>
<evidence type="ECO:0000256" key="4">
    <source>
        <dbReference type="ARBA" id="ARBA00022768"/>
    </source>
</evidence>
<dbReference type="eggNOG" id="COG0264">
    <property type="taxonomic scope" value="Bacteria"/>
</dbReference>
<comment type="subcellular location">
    <subcellularLocation>
        <location evidence="6">Cytoplasm</location>
    </subcellularLocation>
</comment>
<feature type="region of interest" description="Involved in Mg(2+) ion dislocation from EF-Tu" evidence="6">
    <location>
        <begin position="81"/>
        <end position="84"/>
    </location>
</feature>